<accession>A0A922M040</accession>
<dbReference type="AlphaFoldDB" id="A0A922M040"/>
<evidence type="ECO:0000313" key="2">
    <source>
        <dbReference type="EMBL" id="KAH9596948.1"/>
    </source>
</evidence>
<keyword evidence="1" id="KW-0472">Membrane</keyword>
<protein>
    <submittedName>
        <fullName evidence="2">Uncharacterized protein</fullName>
    </submittedName>
</protein>
<dbReference type="RefSeq" id="XP_051075535.1">
    <property type="nucleotide sequence ID" value="XM_051210049.1"/>
</dbReference>
<dbReference type="Proteomes" id="UP000471633">
    <property type="component" value="Unassembled WGS sequence"/>
</dbReference>
<keyword evidence="1" id="KW-0812">Transmembrane</keyword>
<reference evidence="2" key="4">
    <citation type="journal article" date="2022" name="PLoS Pathog.">
        <title>Chromosome-level genome of Schistosoma haematobium underpins genome-wide explorations of molecular variation.</title>
        <authorList>
            <person name="Stroehlein A.J."/>
            <person name="Korhonen P.K."/>
            <person name="Lee V.V."/>
            <person name="Ralph S.A."/>
            <person name="Mentink-Kane M."/>
            <person name="You H."/>
            <person name="McManus D.P."/>
            <person name="Tchuente L.T."/>
            <person name="Stothard J.R."/>
            <person name="Kaur P."/>
            <person name="Dudchenko O."/>
            <person name="Aiden E.L."/>
            <person name="Yang B."/>
            <person name="Yang H."/>
            <person name="Emery A.M."/>
            <person name="Webster B.L."/>
            <person name="Brindley P.J."/>
            <person name="Rollinson D."/>
            <person name="Chang B.C.H."/>
            <person name="Gasser R.B."/>
            <person name="Young N.D."/>
        </authorList>
    </citation>
    <scope>NUCLEOTIDE SEQUENCE</scope>
</reference>
<evidence type="ECO:0000256" key="1">
    <source>
        <dbReference type="SAM" id="Phobius"/>
    </source>
</evidence>
<dbReference type="KEGG" id="shx:MS3_00002448"/>
<reference evidence="2" key="1">
    <citation type="journal article" date="2012" name="Nat. Genet.">
        <title>Whole-genome sequence of Schistosoma haematobium.</title>
        <authorList>
            <person name="Young N.D."/>
            <person name="Jex A.R."/>
            <person name="Li B."/>
            <person name="Liu S."/>
            <person name="Yang L."/>
            <person name="Xiong Z."/>
            <person name="Li Y."/>
            <person name="Cantacessi C."/>
            <person name="Hall R.S."/>
            <person name="Xu X."/>
            <person name="Chen F."/>
            <person name="Wu X."/>
            <person name="Zerlotini A."/>
            <person name="Oliveira G."/>
            <person name="Hofmann A."/>
            <person name="Zhang G."/>
            <person name="Fang X."/>
            <person name="Kang Y."/>
            <person name="Campbell B.E."/>
            <person name="Loukas A."/>
            <person name="Ranganathan S."/>
            <person name="Rollinson D."/>
            <person name="Rinaldi G."/>
            <person name="Brindley P.J."/>
            <person name="Yang H."/>
            <person name="Wang J."/>
            <person name="Wang J."/>
            <person name="Gasser R.B."/>
        </authorList>
    </citation>
    <scope>NUCLEOTIDE SEQUENCE</scope>
</reference>
<proteinExistence type="predicted"/>
<dbReference type="GeneID" id="75576934"/>
<comment type="caution">
    <text evidence="2">The sequence shown here is derived from an EMBL/GenBank/DDBJ whole genome shotgun (WGS) entry which is preliminary data.</text>
</comment>
<keyword evidence="3" id="KW-1185">Reference proteome</keyword>
<evidence type="ECO:0000313" key="3">
    <source>
        <dbReference type="Proteomes" id="UP000471633"/>
    </source>
</evidence>
<dbReference type="EMBL" id="AMPZ03000001">
    <property type="protein sequence ID" value="KAH9596948.1"/>
    <property type="molecule type" value="Genomic_DNA"/>
</dbReference>
<reference evidence="2" key="2">
    <citation type="journal article" date="2019" name="Gigascience">
        <title>High-quality Schistosoma haematobium genome achieved by single-molecule and long-range sequencing.</title>
        <authorList>
            <person name="Stroehlein A.J."/>
            <person name="Korhonen P.K."/>
            <person name="Chong T.M."/>
            <person name="Lim Y.L."/>
            <person name="Chan K.G."/>
            <person name="Webster B."/>
            <person name="Rollinson D."/>
            <person name="Brindley P.J."/>
            <person name="Gasser R.B."/>
            <person name="Young N.D."/>
        </authorList>
    </citation>
    <scope>NUCLEOTIDE SEQUENCE</scope>
</reference>
<organism evidence="2 3">
    <name type="scientific">Schistosoma haematobium</name>
    <name type="common">Blood fluke</name>
    <dbReference type="NCBI Taxonomy" id="6185"/>
    <lineage>
        <taxon>Eukaryota</taxon>
        <taxon>Metazoa</taxon>
        <taxon>Spiralia</taxon>
        <taxon>Lophotrochozoa</taxon>
        <taxon>Platyhelminthes</taxon>
        <taxon>Trematoda</taxon>
        <taxon>Digenea</taxon>
        <taxon>Strigeidida</taxon>
        <taxon>Schistosomatoidea</taxon>
        <taxon>Schistosomatidae</taxon>
        <taxon>Schistosoma</taxon>
    </lineage>
</organism>
<feature type="transmembrane region" description="Helical" evidence="1">
    <location>
        <begin position="22"/>
        <end position="46"/>
    </location>
</feature>
<gene>
    <name evidence="2" type="ORF">MS3_00002448</name>
</gene>
<keyword evidence="1" id="KW-1133">Transmembrane helix</keyword>
<reference evidence="2" key="3">
    <citation type="submission" date="2021-06" db="EMBL/GenBank/DDBJ databases">
        <title>Chromosome-level genome assembly for S. haematobium.</title>
        <authorList>
            <person name="Stroehlein A.J."/>
        </authorList>
    </citation>
    <scope>NUCLEOTIDE SEQUENCE</scope>
</reference>
<sequence>MSVFYEFQCDLMRQRCFVHLNYFRYTFPSGQFILLSSVIVIISTFFDCHEICKNPGLLDYRKLIFGDDSHEYVRNQSGSNTHIQSHYYYYFRTIRRNQPSPVVDETFVRLTADEKIPPKFLFKFYGTDVSELTMYSHGTIEMKATKGSGTIYTDLQKGGLHEHQILNKKELLAVRSIFHRNVDGKSMYSLNDCLNACDILTLTPSFLVITLTFSI</sequence>
<dbReference type="CTD" id="75576934"/>
<name>A0A922M040_SCHHA</name>